<feature type="transmembrane region" description="Helical" evidence="6">
    <location>
        <begin position="191"/>
        <end position="216"/>
    </location>
</feature>
<gene>
    <name evidence="7" type="ORF">Daesc_005072</name>
</gene>
<feature type="region of interest" description="Disordered" evidence="5">
    <location>
        <begin position="22"/>
        <end position="51"/>
    </location>
</feature>
<dbReference type="GO" id="GO:0022857">
    <property type="term" value="F:transmembrane transporter activity"/>
    <property type="evidence" value="ECO:0007669"/>
    <property type="project" value="InterPro"/>
</dbReference>
<feature type="transmembrane region" description="Helical" evidence="6">
    <location>
        <begin position="163"/>
        <end position="185"/>
    </location>
</feature>
<keyword evidence="3 6" id="KW-1133">Transmembrane helix</keyword>
<dbReference type="AlphaFoldDB" id="A0AAX6MJD6"/>
<accession>A0AAX6MJD6</accession>
<feature type="compositionally biased region" description="Low complexity" evidence="5">
    <location>
        <begin position="22"/>
        <end position="31"/>
    </location>
</feature>
<name>A0AAX6MJD6_9PEZI</name>
<dbReference type="SUPFAM" id="SSF103473">
    <property type="entry name" value="MFS general substrate transporter"/>
    <property type="match status" value="1"/>
</dbReference>
<organism evidence="7 8">
    <name type="scientific">Daldinia eschscholtzii</name>
    <dbReference type="NCBI Taxonomy" id="292717"/>
    <lineage>
        <taxon>Eukaryota</taxon>
        <taxon>Fungi</taxon>
        <taxon>Dikarya</taxon>
        <taxon>Ascomycota</taxon>
        <taxon>Pezizomycotina</taxon>
        <taxon>Sordariomycetes</taxon>
        <taxon>Xylariomycetidae</taxon>
        <taxon>Xylariales</taxon>
        <taxon>Hypoxylaceae</taxon>
        <taxon>Daldinia</taxon>
    </lineage>
</organism>
<keyword evidence="2 6" id="KW-0812">Transmembrane</keyword>
<comment type="caution">
    <text evidence="7">The sequence shown here is derived from an EMBL/GenBank/DDBJ whole genome shotgun (WGS) entry which is preliminary data.</text>
</comment>
<dbReference type="Pfam" id="PF07690">
    <property type="entry name" value="MFS_1"/>
    <property type="match status" value="1"/>
</dbReference>
<keyword evidence="8" id="KW-1185">Reference proteome</keyword>
<dbReference type="InterPro" id="IPR011701">
    <property type="entry name" value="MFS"/>
</dbReference>
<evidence type="ECO:0000256" key="2">
    <source>
        <dbReference type="ARBA" id="ARBA00022692"/>
    </source>
</evidence>
<dbReference type="InterPro" id="IPR036259">
    <property type="entry name" value="MFS_trans_sf"/>
</dbReference>
<evidence type="ECO:0000256" key="6">
    <source>
        <dbReference type="SAM" id="Phobius"/>
    </source>
</evidence>
<dbReference type="PANTHER" id="PTHR23507">
    <property type="entry name" value="ZGC:174356"/>
    <property type="match status" value="1"/>
</dbReference>
<feature type="transmembrane region" description="Helical" evidence="6">
    <location>
        <begin position="129"/>
        <end position="151"/>
    </location>
</feature>
<feature type="transmembrane region" description="Helical" evidence="6">
    <location>
        <begin position="259"/>
        <end position="277"/>
    </location>
</feature>
<keyword evidence="4 6" id="KW-0472">Membrane</keyword>
<feature type="transmembrane region" description="Helical" evidence="6">
    <location>
        <begin position="361"/>
        <end position="382"/>
    </location>
</feature>
<protein>
    <recommendedName>
        <fullName evidence="9">Major facilitator superfamily (MFS) profile domain-containing protein</fullName>
    </recommendedName>
</protein>
<comment type="subcellular location">
    <subcellularLocation>
        <location evidence="1">Membrane</location>
        <topology evidence="1">Multi-pass membrane protein</topology>
    </subcellularLocation>
</comment>
<dbReference type="Gene3D" id="1.20.1250.20">
    <property type="entry name" value="MFS general substrate transporter like domains"/>
    <property type="match status" value="2"/>
</dbReference>
<feature type="transmembrane region" description="Helical" evidence="6">
    <location>
        <begin position="317"/>
        <end position="341"/>
    </location>
</feature>
<dbReference type="Proteomes" id="UP001369815">
    <property type="component" value="Unassembled WGS sequence"/>
</dbReference>
<sequence length="505" mass="54884">MSGISPDDDENAVTERTPLVGISGISGIQGSPTSASAPAWKPGQSRSSTAAPSISETEVALSWKHNPSFILSLCYLIVLVGSLAGGFQQIPMTRIYEDILCHYYYGKSPTSGEPIDEALCKRDAIQSELAYLFAFLEALNAGIGCLVALLWGIVADRIGRKPVYATAAVGMILHVLFIMIVGYFPDTFPTRWIWISSIAHVLGGPPVIGACTYSIVSDIAPESSRSIAFMRVHVASLAGNLVSPALASAMMSLTGPWPAMWLTTVLWALTAVLITILPETFHRPLHSDEAGPTPTISARVLRGFAQLKDTFSIIRTVSVALVLCICLLSMPVVMCTLQFMVQYISKHYHIPLAKTGYIQSVFGIAHIVVVLLIAPGVSRLVVQPTTPRFLRVANEKDRDLILARWSYFIYAVGSFILGVSPSLPLFITGLIIMSLGSGSASFIKSVATSHTDVEHRSRLFSIMALLDIVMIRLDNVCRGKPKSRVSDIRIKITNEPQDEKRNARK</sequence>
<evidence type="ECO:0000313" key="8">
    <source>
        <dbReference type="Proteomes" id="UP001369815"/>
    </source>
</evidence>
<feature type="transmembrane region" description="Helical" evidence="6">
    <location>
        <begin position="228"/>
        <end position="247"/>
    </location>
</feature>
<evidence type="ECO:0000256" key="1">
    <source>
        <dbReference type="ARBA" id="ARBA00004141"/>
    </source>
</evidence>
<evidence type="ECO:0000256" key="4">
    <source>
        <dbReference type="ARBA" id="ARBA00023136"/>
    </source>
</evidence>
<reference evidence="7 8" key="1">
    <citation type="journal article" date="2024" name="Front Chem Biol">
        <title>Unveiling the potential of Daldinia eschscholtzii MFLUCC 19-0629 through bioactivity and bioinformatics studies for enhanced sustainable agriculture production.</title>
        <authorList>
            <person name="Brooks S."/>
            <person name="Weaver J.A."/>
            <person name="Klomchit A."/>
            <person name="Alharthi S.A."/>
            <person name="Onlamun T."/>
            <person name="Nurani R."/>
            <person name="Vong T.K."/>
            <person name="Alberti F."/>
            <person name="Greco C."/>
        </authorList>
    </citation>
    <scope>NUCLEOTIDE SEQUENCE [LARGE SCALE GENOMIC DNA]</scope>
    <source>
        <strain evidence="7">MFLUCC 19-0629</strain>
    </source>
</reference>
<dbReference type="PANTHER" id="PTHR23507:SF1">
    <property type="entry name" value="FI18259P1-RELATED"/>
    <property type="match status" value="1"/>
</dbReference>
<evidence type="ECO:0000256" key="3">
    <source>
        <dbReference type="ARBA" id="ARBA00022989"/>
    </source>
</evidence>
<dbReference type="EMBL" id="JBANMG010000005">
    <property type="protein sequence ID" value="KAK6952778.1"/>
    <property type="molecule type" value="Genomic_DNA"/>
</dbReference>
<proteinExistence type="predicted"/>
<evidence type="ECO:0008006" key="9">
    <source>
        <dbReference type="Google" id="ProtNLM"/>
    </source>
</evidence>
<evidence type="ECO:0000256" key="5">
    <source>
        <dbReference type="SAM" id="MobiDB-lite"/>
    </source>
</evidence>
<dbReference type="GO" id="GO:0016020">
    <property type="term" value="C:membrane"/>
    <property type="evidence" value="ECO:0007669"/>
    <property type="project" value="UniProtKB-SubCell"/>
</dbReference>
<feature type="transmembrane region" description="Helical" evidence="6">
    <location>
        <begin position="69"/>
        <end position="87"/>
    </location>
</feature>
<feature type="transmembrane region" description="Helical" evidence="6">
    <location>
        <begin position="402"/>
        <end position="419"/>
    </location>
</feature>
<evidence type="ECO:0000313" key="7">
    <source>
        <dbReference type="EMBL" id="KAK6952778.1"/>
    </source>
</evidence>